<dbReference type="EMBL" id="JAANNP010000057">
    <property type="protein sequence ID" value="NHC15801.1"/>
    <property type="molecule type" value="Genomic_DNA"/>
</dbReference>
<comment type="caution">
    <text evidence="4">The sequence shown here is derived from an EMBL/GenBank/DDBJ whole genome shotgun (WGS) entry which is preliminary data.</text>
</comment>
<sequence>MTGMTVRPARPDDAEELTRLREVMLRAIGEDPDADGGSWRAECVRRVAVGLEDSIVAVVAERPTGGLAACAAATVYAMLPGPRNPTGLTAYLYSVVTDEDARRLGLARRCVVGVMEELAARGVNRVELHASDEGAPLYRDLGFTNPEWQAMTWRAGSDPLG</sequence>
<dbReference type="Proteomes" id="UP000800981">
    <property type="component" value="Unassembled WGS sequence"/>
</dbReference>
<keyword evidence="2" id="KW-0012">Acyltransferase</keyword>
<dbReference type="SUPFAM" id="SSF55729">
    <property type="entry name" value="Acyl-CoA N-acyltransferases (Nat)"/>
    <property type="match status" value="1"/>
</dbReference>
<dbReference type="PANTHER" id="PTHR43877">
    <property type="entry name" value="AMINOALKYLPHOSPHONATE N-ACETYLTRANSFERASE-RELATED-RELATED"/>
    <property type="match status" value="1"/>
</dbReference>
<proteinExistence type="predicted"/>
<dbReference type="CDD" id="cd04301">
    <property type="entry name" value="NAT_SF"/>
    <property type="match status" value="1"/>
</dbReference>
<keyword evidence="5" id="KW-1185">Reference proteome</keyword>
<keyword evidence="1" id="KW-0808">Transferase</keyword>
<dbReference type="InterPro" id="IPR000182">
    <property type="entry name" value="GNAT_dom"/>
</dbReference>
<accession>A0ABX0H0B4</accession>
<dbReference type="InterPro" id="IPR016181">
    <property type="entry name" value="Acyl_CoA_acyltransferase"/>
</dbReference>
<evidence type="ECO:0000313" key="4">
    <source>
        <dbReference type="EMBL" id="NHC15801.1"/>
    </source>
</evidence>
<evidence type="ECO:0000259" key="3">
    <source>
        <dbReference type="PROSITE" id="PS51186"/>
    </source>
</evidence>
<protein>
    <submittedName>
        <fullName evidence="4">GNAT family N-acetyltransferase</fullName>
    </submittedName>
</protein>
<evidence type="ECO:0000256" key="2">
    <source>
        <dbReference type="ARBA" id="ARBA00023315"/>
    </source>
</evidence>
<feature type="domain" description="N-acetyltransferase" evidence="3">
    <location>
        <begin position="4"/>
        <end position="161"/>
    </location>
</feature>
<evidence type="ECO:0000313" key="5">
    <source>
        <dbReference type="Proteomes" id="UP000800981"/>
    </source>
</evidence>
<dbReference type="Pfam" id="PF00583">
    <property type="entry name" value="Acetyltransf_1"/>
    <property type="match status" value="1"/>
</dbReference>
<dbReference type="InterPro" id="IPR050832">
    <property type="entry name" value="Bact_Acetyltransf"/>
</dbReference>
<name>A0ABX0H0B4_9ACTN</name>
<dbReference type="Gene3D" id="3.40.630.30">
    <property type="match status" value="1"/>
</dbReference>
<organism evidence="4 5">
    <name type="scientific">Motilibacter deserti</name>
    <dbReference type="NCBI Taxonomy" id="2714956"/>
    <lineage>
        <taxon>Bacteria</taxon>
        <taxon>Bacillati</taxon>
        <taxon>Actinomycetota</taxon>
        <taxon>Actinomycetes</taxon>
        <taxon>Motilibacterales</taxon>
        <taxon>Motilibacteraceae</taxon>
        <taxon>Motilibacter</taxon>
    </lineage>
</organism>
<dbReference type="PROSITE" id="PS51186">
    <property type="entry name" value="GNAT"/>
    <property type="match status" value="1"/>
</dbReference>
<evidence type="ECO:0000256" key="1">
    <source>
        <dbReference type="ARBA" id="ARBA00022679"/>
    </source>
</evidence>
<reference evidence="4 5" key="1">
    <citation type="submission" date="2020-03" db="EMBL/GenBank/DDBJ databases">
        <title>Two novel Motilibacter sp.</title>
        <authorList>
            <person name="Liu S."/>
        </authorList>
    </citation>
    <scope>NUCLEOTIDE SEQUENCE [LARGE SCALE GENOMIC DNA]</scope>
    <source>
        <strain evidence="4 5">E257</strain>
    </source>
</reference>
<gene>
    <name evidence="4" type="ORF">G9H71_18630</name>
</gene>